<dbReference type="Proteomes" id="UP001205566">
    <property type="component" value="Unassembled WGS sequence"/>
</dbReference>
<gene>
    <name evidence="2" type="ORF">HXX02_02115</name>
</gene>
<dbReference type="RefSeq" id="WP_255873087.1">
    <property type="nucleotide sequence ID" value="NZ_JACASI010000010.1"/>
</dbReference>
<evidence type="ECO:0000259" key="1">
    <source>
        <dbReference type="Pfam" id="PF01841"/>
    </source>
</evidence>
<dbReference type="InterPro" id="IPR038765">
    <property type="entry name" value="Papain-like_cys_pep_sf"/>
</dbReference>
<dbReference type="PANTHER" id="PTHR33490:SF3">
    <property type="entry name" value="CONSERVED INTEGRAL MEMBRANE PROTEIN"/>
    <property type="match status" value="1"/>
</dbReference>
<protein>
    <submittedName>
        <fullName evidence="2">Transglutaminase family protein</fullName>
    </submittedName>
</protein>
<dbReference type="SUPFAM" id="SSF54001">
    <property type="entry name" value="Cysteine proteinases"/>
    <property type="match status" value="1"/>
</dbReference>
<dbReference type="EMBL" id="JACASI010000010">
    <property type="protein sequence ID" value="MCQ3828233.1"/>
    <property type="molecule type" value="Genomic_DNA"/>
</dbReference>
<reference evidence="2" key="1">
    <citation type="thesis" date="2020" institute="Technische Universitat Dresden" country="Dresden, Germany">
        <title>The Agarolytic System of Microbulbifer elongatus PORT2, Isolated from Batu Karas, Pangandaran West Java Indonesia.</title>
        <authorList>
            <person name="Anggraeni S.R."/>
        </authorList>
    </citation>
    <scope>NUCLEOTIDE SEQUENCE</scope>
    <source>
        <strain evidence="2">PORT2</strain>
    </source>
</reference>
<comment type="caution">
    <text evidence="2">The sequence shown here is derived from an EMBL/GenBank/DDBJ whole genome shotgun (WGS) entry which is preliminary data.</text>
</comment>
<dbReference type="Pfam" id="PF01841">
    <property type="entry name" value="Transglut_core"/>
    <property type="match status" value="1"/>
</dbReference>
<name>A0ABT1NWG3_9GAMM</name>
<dbReference type="Gene3D" id="3.10.620.30">
    <property type="match status" value="1"/>
</dbReference>
<proteinExistence type="predicted"/>
<dbReference type="InterPro" id="IPR002931">
    <property type="entry name" value="Transglutaminase-like"/>
</dbReference>
<organism evidence="2 3">
    <name type="scientific">Microbulbifer elongatus</name>
    <dbReference type="NCBI Taxonomy" id="86173"/>
    <lineage>
        <taxon>Bacteria</taxon>
        <taxon>Pseudomonadati</taxon>
        <taxon>Pseudomonadota</taxon>
        <taxon>Gammaproteobacteria</taxon>
        <taxon>Cellvibrionales</taxon>
        <taxon>Microbulbiferaceae</taxon>
        <taxon>Microbulbifer</taxon>
    </lineage>
</organism>
<feature type="domain" description="Transglutaminase-like" evidence="1">
    <location>
        <begin position="32"/>
        <end position="127"/>
    </location>
</feature>
<evidence type="ECO:0000313" key="2">
    <source>
        <dbReference type="EMBL" id="MCQ3828233.1"/>
    </source>
</evidence>
<keyword evidence="3" id="KW-1185">Reference proteome</keyword>
<dbReference type="PANTHER" id="PTHR33490">
    <property type="entry name" value="BLR5614 PROTEIN-RELATED"/>
    <property type="match status" value="1"/>
</dbReference>
<sequence>MQAYLQATPIIDWQHPDILAAAADLKCRSGAKFGTARNTFEFVRDEIRHSGDFALNPVTCRASEVLTAGTGFCFAKSHLLAALLRANEIPSGFRYQRLLLDKASGRYCLHGLNSVYLERYGWLRIDARGNRPEAGIIAEFIPPQERLAYTPTESGERDLPENYAEPLPQVVQLLQRCADYQAVIDNPPDV</sequence>
<accession>A0ABT1NWG3</accession>
<evidence type="ECO:0000313" key="3">
    <source>
        <dbReference type="Proteomes" id="UP001205566"/>
    </source>
</evidence>